<dbReference type="Pfam" id="PF13419">
    <property type="entry name" value="HAD_2"/>
    <property type="match status" value="1"/>
</dbReference>
<dbReference type="GO" id="GO:0004427">
    <property type="term" value="F:inorganic diphosphate phosphatase activity"/>
    <property type="evidence" value="ECO:0007669"/>
    <property type="project" value="UniProtKB-EC"/>
</dbReference>
<dbReference type="Gene3D" id="3.40.50.1000">
    <property type="entry name" value="HAD superfamily/HAD-like"/>
    <property type="match status" value="1"/>
</dbReference>
<gene>
    <name evidence="3" type="primary">ppaX</name>
    <name evidence="4" type="ORF">JOD45_001221</name>
</gene>
<dbReference type="RefSeq" id="WP_205002955.1">
    <property type="nucleotide sequence ID" value="NZ_JAFBER010000005.1"/>
</dbReference>
<dbReference type="SFLD" id="SFLDS00003">
    <property type="entry name" value="Haloacid_Dehalogenase"/>
    <property type="match status" value="1"/>
</dbReference>
<accession>A0ABS2PY99</accession>
<dbReference type="PRINTS" id="PR00413">
    <property type="entry name" value="HADHALOGNASE"/>
</dbReference>
<dbReference type="InterPro" id="IPR050155">
    <property type="entry name" value="HAD-like_hydrolase_sf"/>
</dbReference>
<dbReference type="InterPro" id="IPR041492">
    <property type="entry name" value="HAD_2"/>
</dbReference>
<dbReference type="SFLD" id="SFLDG01129">
    <property type="entry name" value="C1.5:_HAD__Beta-PGM__Phosphata"/>
    <property type="match status" value="1"/>
</dbReference>
<sequence>MIKTILFDLDGTLINTNDLIIASFAHTLEHYYPGRYSRRDIISFIGEPLEDSFKRVDEQKAQDMIDMYRAHNHEYHDELVKEYPHVYETVQTLSEKGYKLGIVTTKMRPTVLMGLKLTQLEQFFPVVITYDDITHAKPHPEPIFKALKALDAEPETAMMVGDSSYDIQAGKNAGVKTVGVAWTIKGREVIENEKPDFIIDDMSEILSIAGVNGG</sequence>
<comment type="caution">
    <text evidence="4">The sequence shown here is derived from an EMBL/GenBank/DDBJ whole genome shotgun (WGS) entry which is preliminary data.</text>
</comment>
<dbReference type="NCBIfam" id="NF009804">
    <property type="entry name" value="PRK13288.1"/>
    <property type="match status" value="1"/>
</dbReference>
<dbReference type="InterPro" id="IPR006439">
    <property type="entry name" value="HAD-SF_hydro_IA"/>
</dbReference>
<comment type="function">
    <text evidence="3">Hydrolyzes pyrophosphate formed during P-Ser-HPr dephosphorylation by HPrK/P. Might play a role in controlling the intracellular pyrophosphate pool.</text>
</comment>
<evidence type="ECO:0000256" key="3">
    <source>
        <dbReference type="HAMAP-Rule" id="MF_01250"/>
    </source>
</evidence>
<dbReference type="SFLD" id="SFLDG01135">
    <property type="entry name" value="C1.5.6:_HAD__Beta-PGM__Phospha"/>
    <property type="match status" value="1"/>
</dbReference>
<dbReference type="InterPro" id="IPR023198">
    <property type="entry name" value="PGP-like_dom2"/>
</dbReference>
<evidence type="ECO:0000313" key="4">
    <source>
        <dbReference type="EMBL" id="MBM7645012.1"/>
    </source>
</evidence>
<feature type="active site" description="Nucleophile" evidence="3">
    <location>
        <position position="8"/>
    </location>
</feature>
<evidence type="ECO:0000256" key="2">
    <source>
        <dbReference type="ARBA" id="ARBA00022842"/>
    </source>
</evidence>
<dbReference type="NCBIfam" id="TIGR01509">
    <property type="entry name" value="HAD-SF-IA-v3"/>
    <property type="match status" value="1"/>
</dbReference>
<dbReference type="HAMAP" id="MF_01250">
    <property type="entry name" value="Pyrophosphat_PpaX"/>
    <property type="match status" value="1"/>
</dbReference>
<comment type="similarity">
    <text evidence="3">Belongs to the HAD-like hydrolase superfamily. PpaX family.</text>
</comment>
<dbReference type="InterPro" id="IPR023214">
    <property type="entry name" value="HAD_sf"/>
</dbReference>
<dbReference type="InterPro" id="IPR023733">
    <property type="entry name" value="Pyrophosphatase_Ppax"/>
</dbReference>
<dbReference type="PANTHER" id="PTHR43434">
    <property type="entry name" value="PHOSPHOGLYCOLATE PHOSPHATASE"/>
    <property type="match status" value="1"/>
</dbReference>
<dbReference type="NCBIfam" id="TIGR01549">
    <property type="entry name" value="HAD-SF-IA-v1"/>
    <property type="match status" value="1"/>
</dbReference>
<dbReference type="EC" id="3.6.1.1" evidence="3"/>
<comment type="cofactor">
    <cofactor evidence="3">
        <name>Mg(2+)</name>
        <dbReference type="ChEBI" id="CHEBI:18420"/>
    </cofactor>
</comment>
<proteinExistence type="inferred from homology"/>
<name>A0ABS2PY99_9BACL</name>
<dbReference type="InterPro" id="IPR036412">
    <property type="entry name" value="HAD-like_sf"/>
</dbReference>
<evidence type="ECO:0000313" key="5">
    <source>
        <dbReference type="Proteomes" id="UP000808914"/>
    </source>
</evidence>
<dbReference type="PANTHER" id="PTHR43434:SF26">
    <property type="entry name" value="PYROPHOSPHATASE PPAX"/>
    <property type="match status" value="1"/>
</dbReference>
<protein>
    <recommendedName>
        <fullName evidence="3">Pyrophosphatase PpaX</fullName>
        <ecNumber evidence="3">3.6.1.1</ecNumber>
    </recommendedName>
</protein>
<dbReference type="Proteomes" id="UP000808914">
    <property type="component" value="Unassembled WGS sequence"/>
</dbReference>
<keyword evidence="5" id="KW-1185">Reference proteome</keyword>
<comment type="catalytic activity">
    <reaction evidence="3">
        <text>diphosphate + H2O = 2 phosphate + H(+)</text>
        <dbReference type="Rhea" id="RHEA:24576"/>
        <dbReference type="ChEBI" id="CHEBI:15377"/>
        <dbReference type="ChEBI" id="CHEBI:15378"/>
        <dbReference type="ChEBI" id="CHEBI:33019"/>
        <dbReference type="ChEBI" id="CHEBI:43474"/>
        <dbReference type="EC" id="3.6.1.1"/>
    </reaction>
</comment>
<reference evidence="4 5" key="1">
    <citation type="submission" date="2021-01" db="EMBL/GenBank/DDBJ databases">
        <title>Genomic Encyclopedia of Type Strains, Phase IV (KMG-IV): sequencing the most valuable type-strain genomes for metagenomic binning, comparative biology and taxonomic classification.</title>
        <authorList>
            <person name="Goeker M."/>
        </authorList>
    </citation>
    <scope>NUCLEOTIDE SEQUENCE [LARGE SCALE GENOMIC DNA]</scope>
    <source>
        <strain evidence="4 5">DSM 28236</strain>
    </source>
</reference>
<keyword evidence="1 3" id="KW-0378">Hydrolase</keyword>
<dbReference type="EMBL" id="JAFBER010000005">
    <property type="protein sequence ID" value="MBM7645012.1"/>
    <property type="molecule type" value="Genomic_DNA"/>
</dbReference>
<organism evidence="4 5">
    <name type="scientific">Scopulibacillus daqui</name>
    <dbReference type="NCBI Taxonomy" id="1469162"/>
    <lineage>
        <taxon>Bacteria</taxon>
        <taxon>Bacillati</taxon>
        <taxon>Bacillota</taxon>
        <taxon>Bacilli</taxon>
        <taxon>Bacillales</taxon>
        <taxon>Sporolactobacillaceae</taxon>
        <taxon>Scopulibacillus</taxon>
    </lineage>
</organism>
<dbReference type="SUPFAM" id="SSF56784">
    <property type="entry name" value="HAD-like"/>
    <property type="match status" value="1"/>
</dbReference>
<evidence type="ECO:0000256" key="1">
    <source>
        <dbReference type="ARBA" id="ARBA00022801"/>
    </source>
</evidence>
<keyword evidence="2 3" id="KW-0460">Magnesium</keyword>
<dbReference type="CDD" id="cd02616">
    <property type="entry name" value="HAD_PPase"/>
    <property type="match status" value="1"/>
</dbReference>
<dbReference type="Gene3D" id="1.10.150.240">
    <property type="entry name" value="Putative phosphatase, domain 2"/>
    <property type="match status" value="1"/>
</dbReference>